<organism evidence="2 3">
    <name type="scientific">Rhodococcus xishaensis</name>
    <dbReference type="NCBI Taxonomy" id="2487364"/>
    <lineage>
        <taxon>Bacteria</taxon>
        <taxon>Bacillati</taxon>
        <taxon>Actinomycetota</taxon>
        <taxon>Actinomycetes</taxon>
        <taxon>Mycobacteriales</taxon>
        <taxon>Nocardiaceae</taxon>
        <taxon>Rhodococcus</taxon>
    </lineage>
</organism>
<feature type="chain" id="PRO_5018581538" description="Secreted protein" evidence="1">
    <location>
        <begin position="27"/>
        <end position="173"/>
    </location>
</feature>
<feature type="signal peptide" evidence="1">
    <location>
        <begin position="1"/>
        <end position="26"/>
    </location>
</feature>
<accession>A0A3S3ADI3</accession>
<gene>
    <name evidence="2" type="ORF">EGT50_11060</name>
</gene>
<dbReference type="OrthoDB" id="4465663at2"/>
<proteinExistence type="predicted"/>
<dbReference type="Proteomes" id="UP000283479">
    <property type="component" value="Unassembled WGS sequence"/>
</dbReference>
<sequence length="173" mass="17268">MPAARMKRFAAGAVTTAATVATIALAAPATASAAVQPPLVEASSSGTTINISITNPHAPIELAGCNAMIVDASSIPAIVDNPLELLQPGVVVFPLFDTVESLFGVLPGQTRHYEVEDVEPGLYGVVGGCISLLDLVAGPTITEPEVLAVVDLDTGSLGSSGSAEVPAFGSSGS</sequence>
<evidence type="ECO:0000313" key="3">
    <source>
        <dbReference type="Proteomes" id="UP000283479"/>
    </source>
</evidence>
<evidence type="ECO:0000313" key="2">
    <source>
        <dbReference type="EMBL" id="RVW01978.1"/>
    </source>
</evidence>
<dbReference type="EMBL" id="RKLO01000004">
    <property type="protein sequence ID" value="RVW01978.1"/>
    <property type="molecule type" value="Genomic_DNA"/>
</dbReference>
<keyword evidence="1" id="KW-0732">Signal</keyword>
<evidence type="ECO:0008006" key="4">
    <source>
        <dbReference type="Google" id="ProtNLM"/>
    </source>
</evidence>
<dbReference type="AlphaFoldDB" id="A0A3S3ADI3"/>
<keyword evidence="3" id="KW-1185">Reference proteome</keyword>
<reference evidence="2 3" key="1">
    <citation type="submission" date="2018-11" db="EMBL/GenBank/DDBJ databases">
        <title>Rhodococcus spongicola sp. nov. and Rhodococcus xishaensis sp. nov. from marine sponges.</title>
        <authorList>
            <person name="Li L."/>
            <person name="Lin H.W."/>
        </authorList>
    </citation>
    <scope>NUCLEOTIDE SEQUENCE [LARGE SCALE GENOMIC DNA]</scope>
    <source>
        <strain evidence="2 3">LHW51113</strain>
    </source>
</reference>
<name>A0A3S3ADI3_9NOCA</name>
<evidence type="ECO:0000256" key="1">
    <source>
        <dbReference type="SAM" id="SignalP"/>
    </source>
</evidence>
<dbReference type="RefSeq" id="WP_127954369.1">
    <property type="nucleotide sequence ID" value="NZ_RKLO01000004.1"/>
</dbReference>
<protein>
    <recommendedName>
        <fullName evidence="4">Secreted protein</fullName>
    </recommendedName>
</protein>
<comment type="caution">
    <text evidence="2">The sequence shown here is derived from an EMBL/GenBank/DDBJ whole genome shotgun (WGS) entry which is preliminary data.</text>
</comment>